<organism evidence="3 4">
    <name type="scientific">Aerococcus kribbianus</name>
    <dbReference type="NCBI Taxonomy" id="2999064"/>
    <lineage>
        <taxon>Bacteria</taxon>
        <taxon>Bacillati</taxon>
        <taxon>Bacillota</taxon>
        <taxon>Bacilli</taxon>
        <taxon>Lactobacillales</taxon>
        <taxon>Aerococcaceae</taxon>
        <taxon>Aerococcus</taxon>
    </lineage>
</organism>
<evidence type="ECO:0000313" key="4">
    <source>
        <dbReference type="Proteomes" id="UP001146670"/>
    </source>
</evidence>
<gene>
    <name evidence="3" type="primary">yycI</name>
    <name evidence="3" type="ORF">OW157_03720</name>
</gene>
<feature type="transmembrane region" description="Helical" evidence="1">
    <location>
        <begin position="7"/>
        <end position="26"/>
    </location>
</feature>
<proteinExistence type="predicted"/>
<comment type="caution">
    <text evidence="3">The sequence shown here is derived from an EMBL/GenBank/DDBJ whole genome shotgun (WGS) entry which is preliminary data.</text>
</comment>
<dbReference type="Gene3D" id="2.40.128.690">
    <property type="entry name" value="YycH protein, domain 3-like"/>
    <property type="match status" value="1"/>
</dbReference>
<dbReference type="Proteomes" id="UP001146670">
    <property type="component" value="Unassembled WGS sequence"/>
</dbReference>
<dbReference type="InterPro" id="IPR018604">
    <property type="entry name" value="YycI-like"/>
</dbReference>
<feature type="domain" description="Regulatory protein YycH-like" evidence="2">
    <location>
        <begin position="39"/>
        <end position="264"/>
    </location>
</feature>
<name>A0A9X3FMV7_9LACT</name>
<evidence type="ECO:0000259" key="2">
    <source>
        <dbReference type="Pfam" id="PF09648"/>
    </source>
</evidence>
<keyword evidence="1" id="KW-0472">Membrane</keyword>
<evidence type="ECO:0000256" key="1">
    <source>
        <dbReference type="SAM" id="Phobius"/>
    </source>
</evidence>
<dbReference type="EMBL" id="JAPRFR010000001">
    <property type="protein sequence ID" value="MCZ0725678.1"/>
    <property type="molecule type" value="Genomic_DNA"/>
</dbReference>
<accession>A0A9X3FMV7</accession>
<keyword evidence="1" id="KW-1133">Transmembrane helix</keyword>
<sequence length="277" mass="31796">MAFRKIEYLLILAFLTLNIFLFYVFVGKNALLFSDPIDQNRVNVQEEMRSDNIEFSPPEETDEYEPFMRAIPHAIEESDVEDLANNHYDFELSSNGRVVGELNEPIALNGLYSSTRAHNVSEDMLAPLNEFISQSIYQGDHYQFASYDENQKILTYMQTTENNLPLVDGSGEIAFHLNDDYQVYMFDQTFAGDCKPQGTKRKIVSEKQALESLYLNNKIQKGDTVVRSLLGYYQTLKVDDMIVYNPVWVFFIQNNDGSFERLHVDGINGTIVQADSN</sequence>
<reference evidence="3" key="1">
    <citation type="submission" date="2022-12" db="EMBL/GenBank/DDBJ databases">
        <title>Description and comparative metabolic analysis of Aerococcus sp. nov., isolated from the feces of a pig.</title>
        <authorList>
            <person name="Chang Y.-H."/>
        </authorList>
    </citation>
    <scope>NUCLEOTIDE SEQUENCE</scope>
    <source>
        <strain evidence="3">YH-aer222</strain>
    </source>
</reference>
<dbReference type="GO" id="GO:0016020">
    <property type="term" value="C:membrane"/>
    <property type="evidence" value="ECO:0007669"/>
    <property type="project" value="InterPro"/>
</dbReference>
<dbReference type="RefSeq" id="WP_268751991.1">
    <property type="nucleotide sequence ID" value="NZ_JAPRFQ010000001.1"/>
</dbReference>
<keyword evidence="4" id="KW-1185">Reference proteome</keyword>
<evidence type="ECO:0000313" key="3">
    <source>
        <dbReference type="EMBL" id="MCZ0725678.1"/>
    </source>
</evidence>
<keyword evidence="1" id="KW-0812">Transmembrane</keyword>
<dbReference type="AlphaFoldDB" id="A0A9X3FMV7"/>
<dbReference type="Pfam" id="PF09648">
    <property type="entry name" value="YycI"/>
    <property type="match status" value="1"/>
</dbReference>
<protein>
    <submittedName>
        <fullName evidence="3">Two-component system regulatory protein YycI</fullName>
    </submittedName>
</protein>